<comment type="caution">
    <text evidence="3">The sequence shown here is derived from an EMBL/GenBank/DDBJ whole genome shotgun (WGS) entry which is preliminary data.</text>
</comment>
<reference evidence="2" key="3">
    <citation type="journal article" date="2021" name="World Allergy Organ. J.">
        <title>Chromosome-level assembly of Dermatophagoides farinae genome and transcriptome reveals two novel allergens Der f 37 and Der f 39.</title>
        <authorList>
            <person name="Chen J."/>
            <person name="Cai Z."/>
            <person name="Fan D."/>
            <person name="Hu J."/>
            <person name="Hou Y."/>
            <person name="He Y."/>
            <person name="Zhang Z."/>
            <person name="Zhao Z."/>
            <person name="Gao P."/>
            <person name="Hu W."/>
            <person name="Sun J."/>
            <person name="Li J."/>
            <person name="Ji K."/>
        </authorList>
    </citation>
    <scope>NUCLEOTIDE SEQUENCE</scope>
    <source>
        <strain evidence="2">JKM2019</strain>
    </source>
</reference>
<evidence type="ECO:0000256" key="1">
    <source>
        <dbReference type="ARBA" id="ARBA00006484"/>
    </source>
</evidence>
<reference evidence="3" key="1">
    <citation type="submission" date="2013-05" db="EMBL/GenBank/DDBJ databases">
        <authorList>
            <person name="Yim A.K.Y."/>
            <person name="Chan T.F."/>
            <person name="Ji K.M."/>
            <person name="Liu X.Y."/>
            <person name="Zhou J.W."/>
            <person name="Li R.Q."/>
            <person name="Yang K.Y."/>
            <person name="Li J."/>
            <person name="Li M."/>
            <person name="Law P.T.W."/>
            <person name="Wu Y.L."/>
            <person name="Cai Z.L."/>
            <person name="Qin H."/>
            <person name="Bao Y."/>
            <person name="Leung R.K.K."/>
            <person name="Ng P.K.S."/>
            <person name="Zou J."/>
            <person name="Zhong X.J."/>
            <person name="Ran P.X."/>
            <person name="Zhong N.S."/>
            <person name="Liu Z.G."/>
            <person name="Tsui S.K.W."/>
        </authorList>
    </citation>
    <scope>NUCLEOTIDE SEQUENCE</scope>
    <source>
        <strain evidence="3">Derf</strain>
        <tissue evidence="3">Whole organism</tissue>
    </source>
</reference>
<dbReference type="EMBL" id="ASGP02000003">
    <property type="protein sequence ID" value="KAH9517239.1"/>
    <property type="molecule type" value="Genomic_DNA"/>
</dbReference>
<dbReference type="Pfam" id="PF13561">
    <property type="entry name" value="adh_short_C2"/>
    <property type="match status" value="1"/>
</dbReference>
<dbReference type="AlphaFoldDB" id="A0A922HYX2"/>
<dbReference type="NCBIfam" id="NF005559">
    <property type="entry name" value="PRK07231.1"/>
    <property type="match status" value="1"/>
</dbReference>
<gene>
    <name evidence="3" type="primary">DHRS2</name>
    <name evidence="3" type="ORF">DERF_007920</name>
    <name evidence="2" type="ORF">HUG17_2217</name>
</gene>
<dbReference type="GO" id="GO:0004090">
    <property type="term" value="F:carbonyl reductase (NADPH) activity"/>
    <property type="evidence" value="ECO:0007669"/>
    <property type="project" value="TreeGrafter"/>
</dbReference>
<name>A0A922HYX2_DERFA</name>
<evidence type="ECO:0000313" key="4">
    <source>
        <dbReference type="Proteomes" id="UP000790347"/>
    </source>
</evidence>
<dbReference type="SUPFAM" id="SSF51735">
    <property type="entry name" value="NAD(P)-binding Rossmann-fold domains"/>
    <property type="match status" value="1"/>
</dbReference>
<dbReference type="PANTHER" id="PTHR43943:SF2">
    <property type="entry name" value="DEHYDROGENASE_REDUCTASE 4"/>
    <property type="match status" value="1"/>
</dbReference>
<dbReference type="FunFam" id="3.40.50.720:FF:000084">
    <property type="entry name" value="Short-chain dehydrogenase reductase"/>
    <property type="match status" value="1"/>
</dbReference>
<accession>A0A922HYX2</accession>
<reference evidence="3" key="4">
    <citation type="journal article" date="2022" name="Res Sq">
        <title>Comparative Genomics Reveals Insights into the Divergent Evolution of Astigmatic Mites and Household Pest Adaptations.</title>
        <authorList>
            <person name="Xiong Q."/>
            <person name="Wan A.T.-Y."/>
            <person name="Liu X.-Y."/>
            <person name="Fung C.S.-H."/>
            <person name="Xiao X."/>
            <person name="Malainual N."/>
            <person name="Hou J."/>
            <person name="Wang L."/>
            <person name="Wang M."/>
            <person name="Yang K."/>
            <person name="Cui Y."/>
            <person name="Leung E."/>
            <person name="Nong W."/>
            <person name="Shin S.-K."/>
            <person name="Au S."/>
            <person name="Jeong K.Y."/>
            <person name="Chew F.T."/>
            <person name="Hui J."/>
            <person name="Leung T.F."/>
            <person name="Tungtrongchitr A."/>
            <person name="Zhong N."/>
            <person name="Liu Z."/>
            <person name="Tsui S."/>
        </authorList>
    </citation>
    <scope>NUCLEOTIDE SEQUENCE</scope>
    <source>
        <strain evidence="3">Derf</strain>
        <tissue evidence="3">Whole organism</tissue>
    </source>
</reference>
<evidence type="ECO:0000313" key="2">
    <source>
        <dbReference type="EMBL" id="KAH7646679.1"/>
    </source>
</evidence>
<dbReference type="InterPro" id="IPR036291">
    <property type="entry name" value="NAD(P)-bd_dom_sf"/>
</dbReference>
<reference evidence="2" key="2">
    <citation type="submission" date="2020-06" db="EMBL/GenBank/DDBJ databases">
        <authorList>
            <person name="Ji K."/>
            <person name="Li J."/>
        </authorList>
    </citation>
    <scope>NUCLEOTIDE SEQUENCE</scope>
    <source>
        <strain evidence="2">JKM2019</strain>
        <tissue evidence="2">Whole body</tissue>
    </source>
</reference>
<protein>
    <submittedName>
        <fullName evidence="3">Dehydrogenase/reductase SDR member 2, mitochondrial</fullName>
    </submittedName>
    <submittedName>
        <fullName evidence="2">Dehydrogenase/reductase sdr family member 4-like</fullName>
    </submittedName>
</protein>
<evidence type="ECO:0000313" key="3">
    <source>
        <dbReference type="EMBL" id="KAH9517239.1"/>
    </source>
</evidence>
<keyword evidence="4" id="KW-1185">Reference proteome</keyword>
<comment type="similarity">
    <text evidence="1">Belongs to the short-chain dehydrogenases/reductases (SDR) family.</text>
</comment>
<proteinExistence type="inferred from homology"/>
<sequence length="293" mass="32221">MFLLRRTINHMNRFNSILSNESSINYSRRFLSSIEPGKAQYNLESKIALVTASTEGIGFSIAQRLAQSGATVIVSSRKQTNVDRAVKQLHDEGFKSATGLACHVGKADDRDKLTQFVVDKYKGLDIFVSNAAVNPAIGPILDSDESVYDKIMDVNVKAPFLLTKALVPHMETRPGDKAIVYISSFAGYQMMPLLATYSLSKTALIGLSRIVAADCASRNIRVNCVCPGLIKTKFSEALWQNPDFEDEFHKMVMIKRMGKPEEMANVVTFLASEEASYITGESFVAGGGVFSRL</sequence>
<dbReference type="EMBL" id="SDOV01000001">
    <property type="protein sequence ID" value="KAH7646679.1"/>
    <property type="molecule type" value="Genomic_DNA"/>
</dbReference>
<dbReference type="Gene3D" id="3.40.50.720">
    <property type="entry name" value="NAD(P)-binding Rossmann-like Domain"/>
    <property type="match status" value="1"/>
</dbReference>
<organism evidence="3 4">
    <name type="scientific">Dermatophagoides farinae</name>
    <name type="common">American house dust mite</name>
    <dbReference type="NCBI Taxonomy" id="6954"/>
    <lineage>
        <taxon>Eukaryota</taxon>
        <taxon>Metazoa</taxon>
        <taxon>Ecdysozoa</taxon>
        <taxon>Arthropoda</taxon>
        <taxon>Chelicerata</taxon>
        <taxon>Arachnida</taxon>
        <taxon>Acari</taxon>
        <taxon>Acariformes</taxon>
        <taxon>Sarcoptiformes</taxon>
        <taxon>Astigmata</taxon>
        <taxon>Psoroptidia</taxon>
        <taxon>Analgoidea</taxon>
        <taxon>Pyroglyphidae</taxon>
        <taxon>Dermatophagoidinae</taxon>
        <taxon>Dermatophagoides</taxon>
    </lineage>
</organism>
<dbReference type="PRINTS" id="PR00081">
    <property type="entry name" value="GDHRDH"/>
</dbReference>
<dbReference type="PANTHER" id="PTHR43943">
    <property type="entry name" value="DEHYDROGENASE/REDUCTASE (SDR FAMILY) MEMBER 4"/>
    <property type="match status" value="1"/>
</dbReference>
<dbReference type="Proteomes" id="UP000790347">
    <property type="component" value="Unassembled WGS sequence"/>
</dbReference>
<dbReference type="OrthoDB" id="1669814at2759"/>
<dbReference type="Proteomes" id="UP000828236">
    <property type="component" value="Unassembled WGS sequence"/>
</dbReference>
<dbReference type="InterPro" id="IPR002347">
    <property type="entry name" value="SDR_fam"/>
</dbReference>